<proteinExistence type="inferred from homology"/>
<name>A0A2Z7CCS3_9LAMI</name>
<evidence type="ECO:0000259" key="11">
    <source>
        <dbReference type="Pfam" id="PF06248"/>
    </source>
</evidence>
<dbReference type="Pfam" id="PF20666">
    <property type="entry name" value="ZW10_C"/>
    <property type="match status" value="1"/>
</dbReference>
<gene>
    <name evidence="15" type="ORF">F511_09865</name>
</gene>
<evidence type="ECO:0000256" key="9">
    <source>
        <dbReference type="ARBA" id="ARBA00023306"/>
    </source>
</evidence>
<dbReference type="GO" id="GO:0005737">
    <property type="term" value="C:cytoplasm"/>
    <property type="evidence" value="ECO:0007669"/>
    <property type="project" value="UniProtKB-SubCell"/>
</dbReference>
<dbReference type="InterPro" id="IPR009361">
    <property type="entry name" value="Zw10_N"/>
</dbReference>
<dbReference type="GO" id="GO:0007094">
    <property type="term" value="P:mitotic spindle assembly checkpoint signaling"/>
    <property type="evidence" value="ECO:0007669"/>
    <property type="project" value="TreeGrafter"/>
</dbReference>
<sequence>MDVLYKTIDVRDLLSSSDTPSSPISAPDLRLLISRLDSHSLRIKSTVQSYLLSHQADFASLFSQCSDVVSKSENLSVQVTSLLNLISDQPIESDVRNIIGEIVEKRRELVEKREILELVGVLSELDRKFGVFRKNVESGRVVEAAEGLRELKLLLGVSGNDLVEEPIVYGFLRKQWTDCFDEIQDLLLRFVEAAVRFEQEGNTVHIKSRASVNGVDGVELYTILKAMDVADILDYGLAKVADLIIKHIITPVVSARGIPSFMEDTEQDLVPEAVLKMVPFNPESHRTKVDGEAMYSDIVQILKFINKFICFQNGSWMRCLGRLTWPRMSDQIISNFLSKVVPDDPSNLGEFQEIMKLTTGFEKALKELLFISPSDVKDEKLSKFTNNIEVHYASRKKVQILAKARKILLQSNFSLSQDYVTRISGLNKEANAGDFSNHVELLFSSEKCVVSEAAKELMDLVHQILKNVCLLPPKVGLEFYQTARNSLVLYEAIVPVKLERQLDSINQAAVLFHNDCLYLSQEILGLAFEYRPYFPGSVKEVAVFVDLAPRFQLMAEDVLQRQIQLVMHNLKQAIDGANGFRNTHRINQFESAKFCIDQVSFIIEKVHIIWEPLMLPSIYEKSMIVILKTVFLRIAEEILLLDDMAAEETLQLQGLIHLLFDHLSSLLESLLAVDQRGKSLESQRDNLDDFVLSVRKLRKLAELLNMPLKSITAAWESGELAYCSFTASEVEGFITAIFTDSPLRKECLFRIEYSNVRV</sequence>
<keyword evidence="7" id="KW-0498">Mitosis</keyword>
<dbReference type="AlphaFoldDB" id="A0A2Z7CCS3"/>
<feature type="domain" description="Centromere/kinetochore protein zw10 N-terminal" evidence="11">
    <location>
        <begin position="36"/>
        <end position="127"/>
    </location>
</feature>
<keyword evidence="6" id="KW-0132">Cell division</keyword>
<dbReference type="Pfam" id="PF20665">
    <property type="entry name" value="Zw10_middle"/>
    <property type="match status" value="1"/>
</dbReference>
<feature type="domain" description="Centromere/kinetochore protein zw10 middle" evidence="12">
    <location>
        <begin position="172"/>
        <end position="408"/>
    </location>
</feature>
<evidence type="ECO:0000256" key="5">
    <source>
        <dbReference type="ARBA" id="ARBA00022490"/>
    </source>
</evidence>
<evidence type="ECO:0000313" key="15">
    <source>
        <dbReference type="EMBL" id="KZV44822.1"/>
    </source>
</evidence>
<protein>
    <submittedName>
        <fullName evidence="15">Centromere/kinetochore protein zw10</fullName>
    </submittedName>
</protein>
<dbReference type="InterPro" id="IPR046362">
    <property type="entry name" value="Zw10/DSL1_C_sf"/>
</dbReference>
<keyword evidence="8" id="KW-0995">Kinetochore</keyword>
<dbReference type="PANTHER" id="PTHR12205:SF0">
    <property type="entry name" value="CENTROMERE_KINETOCHORE PROTEIN ZW10 HOMOLOG"/>
    <property type="match status" value="1"/>
</dbReference>
<evidence type="ECO:0000313" key="16">
    <source>
        <dbReference type="Proteomes" id="UP000250235"/>
    </source>
</evidence>
<dbReference type="Pfam" id="PF06248">
    <property type="entry name" value="Zw10_N"/>
    <property type="match status" value="1"/>
</dbReference>
<dbReference type="InterPro" id="IPR048344">
    <property type="entry name" value="Zw10_middle"/>
</dbReference>
<feature type="domain" description="Centromere/kinetochore protein zw10 C-terminal" evidence="13">
    <location>
        <begin position="443"/>
        <end position="571"/>
    </location>
</feature>
<dbReference type="GO" id="GO:0005634">
    <property type="term" value="C:nucleus"/>
    <property type="evidence" value="ECO:0007669"/>
    <property type="project" value="InterPro"/>
</dbReference>
<evidence type="ECO:0000256" key="10">
    <source>
        <dbReference type="ARBA" id="ARBA00023328"/>
    </source>
</evidence>
<dbReference type="GO" id="GO:0051301">
    <property type="term" value="P:cell division"/>
    <property type="evidence" value="ECO:0007669"/>
    <property type="project" value="UniProtKB-KW"/>
</dbReference>
<evidence type="ECO:0000256" key="8">
    <source>
        <dbReference type="ARBA" id="ARBA00022838"/>
    </source>
</evidence>
<dbReference type="PANTHER" id="PTHR12205">
    <property type="entry name" value="CENTROMERE/KINETOCHORE PROTEIN ZW10"/>
    <property type="match status" value="1"/>
</dbReference>
<accession>A0A2Z7CCS3</accession>
<dbReference type="Proteomes" id="UP000250235">
    <property type="component" value="Unassembled WGS sequence"/>
</dbReference>
<dbReference type="GO" id="GO:1990423">
    <property type="term" value="C:RZZ complex"/>
    <property type="evidence" value="ECO:0007669"/>
    <property type="project" value="TreeGrafter"/>
</dbReference>
<dbReference type="InterPro" id="IPR055148">
    <property type="entry name" value="ZW10_C_2"/>
</dbReference>
<dbReference type="OrthoDB" id="534815at2759"/>
<comment type="similarity">
    <text evidence="3">Belongs to the ZW10 family.</text>
</comment>
<comment type="subcellular location">
    <subcellularLocation>
        <location evidence="2">Chromosome</location>
        <location evidence="2">Centromere</location>
        <location evidence="2">Kinetochore</location>
    </subcellularLocation>
    <subcellularLocation>
        <location evidence="1">Cytoplasm</location>
    </subcellularLocation>
</comment>
<organism evidence="15 16">
    <name type="scientific">Dorcoceras hygrometricum</name>
    <dbReference type="NCBI Taxonomy" id="472368"/>
    <lineage>
        <taxon>Eukaryota</taxon>
        <taxon>Viridiplantae</taxon>
        <taxon>Streptophyta</taxon>
        <taxon>Embryophyta</taxon>
        <taxon>Tracheophyta</taxon>
        <taxon>Spermatophyta</taxon>
        <taxon>Magnoliopsida</taxon>
        <taxon>eudicotyledons</taxon>
        <taxon>Gunneridae</taxon>
        <taxon>Pentapetalae</taxon>
        <taxon>asterids</taxon>
        <taxon>lamiids</taxon>
        <taxon>Lamiales</taxon>
        <taxon>Gesneriaceae</taxon>
        <taxon>Didymocarpoideae</taxon>
        <taxon>Trichosporeae</taxon>
        <taxon>Loxocarpinae</taxon>
        <taxon>Dorcoceras</taxon>
    </lineage>
</organism>
<evidence type="ECO:0000259" key="13">
    <source>
        <dbReference type="Pfam" id="PF20666"/>
    </source>
</evidence>
<dbReference type="InterPro" id="IPR048343">
    <property type="entry name" value="ZW10_C"/>
</dbReference>
<evidence type="ECO:0000256" key="3">
    <source>
        <dbReference type="ARBA" id="ARBA00006245"/>
    </source>
</evidence>
<keyword evidence="4" id="KW-0158">Chromosome</keyword>
<dbReference type="Pfam" id="PF22766">
    <property type="entry name" value="ZW10_C2"/>
    <property type="match status" value="1"/>
</dbReference>
<keyword evidence="5" id="KW-0963">Cytoplasm</keyword>
<evidence type="ECO:0000256" key="6">
    <source>
        <dbReference type="ARBA" id="ARBA00022618"/>
    </source>
</evidence>
<evidence type="ECO:0000256" key="7">
    <source>
        <dbReference type="ARBA" id="ARBA00022776"/>
    </source>
</evidence>
<keyword evidence="10" id="KW-0137">Centromere</keyword>
<evidence type="ECO:0000256" key="4">
    <source>
        <dbReference type="ARBA" id="ARBA00022454"/>
    </source>
</evidence>
<reference evidence="15 16" key="1">
    <citation type="journal article" date="2015" name="Proc. Natl. Acad. Sci. U.S.A.">
        <title>The resurrection genome of Boea hygrometrica: A blueprint for survival of dehydration.</title>
        <authorList>
            <person name="Xiao L."/>
            <person name="Yang G."/>
            <person name="Zhang L."/>
            <person name="Yang X."/>
            <person name="Zhao S."/>
            <person name="Ji Z."/>
            <person name="Zhou Q."/>
            <person name="Hu M."/>
            <person name="Wang Y."/>
            <person name="Chen M."/>
            <person name="Xu Y."/>
            <person name="Jin H."/>
            <person name="Xiao X."/>
            <person name="Hu G."/>
            <person name="Bao F."/>
            <person name="Hu Y."/>
            <person name="Wan P."/>
            <person name="Li L."/>
            <person name="Deng X."/>
            <person name="Kuang T."/>
            <person name="Xiang C."/>
            <person name="Zhu J.K."/>
            <person name="Oliver M.J."/>
            <person name="He Y."/>
        </authorList>
    </citation>
    <scope>NUCLEOTIDE SEQUENCE [LARGE SCALE GENOMIC DNA]</scope>
    <source>
        <strain evidence="16">cv. XS01</strain>
    </source>
</reference>
<dbReference type="Gene3D" id="1.10.357.150">
    <property type="match status" value="1"/>
</dbReference>
<dbReference type="GO" id="GO:0006888">
    <property type="term" value="P:endoplasmic reticulum to Golgi vesicle-mediated transport"/>
    <property type="evidence" value="ECO:0007669"/>
    <property type="project" value="TreeGrafter"/>
</dbReference>
<dbReference type="EMBL" id="KQ996494">
    <property type="protein sequence ID" value="KZV44822.1"/>
    <property type="molecule type" value="Genomic_DNA"/>
</dbReference>
<evidence type="ECO:0000259" key="14">
    <source>
        <dbReference type="Pfam" id="PF22766"/>
    </source>
</evidence>
<feature type="domain" description="ZW10 C-terminal helical" evidence="14">
    <location>
        <begin position="594"/>
        <end position="751"/>
    </location>
</feature>
<keyword evidence="16" id="KW-1185">Reference proteome</keyword>
<evidence type="ECO:0000256" key="1">
    <source>
        <dbReference type="ARBA" id="ARBA00004496"/>
    </source>
</evidence>
<evidence type="ECO:0000259" key="12">
    <source>
        <dbReference type="Pfam" id="PF20665"/>
    </source>
</evidence>
<evidence type="ECO:0000256" key="2">
    <source>
        <dbReference type="ARBA" id="ARBA00004629"/>
    </source>
</evidence>
<keyword evidence="9" id="KW-0131">Cell cycle</keyword>